<evidence type="ECO:0000256" key="3">
    <source>
        <dbReference type="ARBA" id="ARBA00004123"/>
    </source>
</evidence>
<keyword evidence="15" id="KW-0965">Cell junction</keyword>
<evidence type="ECO:0000256" key="11">
    <source>
        <dbReference type="ARBA" id="ARBA00022723"/>
    </source>
</evidence>
<evidence type="ECO:0000256" key="23">
    <source>
        <dbReference type="ARBA" id="ARBA00043165"/>
    </source>
</evidence>
<organism evidence="29">
    <name type="scientific">Enterobius vermicularis</name>
    <name type="common">Human pinworm</name>
    <dbReference type="NCBI Taxonomy" id="51028"/>
    <lineage>
        <taxon>Eukaryota</taxon>
        <taxon>Metazoa</taxon>
        <taxon>Ecdysozoa</taxon>
        <taxon>Nematoda</taxon>
        <taxon>Chromadorea</taxon>
        <taxon>Rhabditida</taxon>
        <taxon>Spirurina</taxon>
        <taxon>Oxyuridomorpha</taxon>
        <taxon>Oxyuroidea</taxon>
        <taxon>Oxyuridae</taxon>
        <taxon>Enterobius</taxon>
    </lineage>
</organism>
<evidence type="ECO:0000256" key="22">
    <source>
        <dbReference type="ARBA" id="ARBA00042757"/>
    </source>
</evidence>
<keyword evidence="17 24" id="KW-0119">Carbohydrate metabolism</keyword>
<evidence type="ECO:0000256" key="5">
    <source>
        <dbReference type="ARBA" id="ARBA00004282"/>
    </source>
</evidence>
<gene>
    <name evidence="27" type="ORF">EVEC_LOCUS1379</name>
</gene>
<comment type="similarity">
    <text evidence="7 24">Belongs to the FBPase class 1 family.</text>
</comment>
<dbReference type="UniPathway" id="UPA00138"/>
<dbReference type="WBParaSite" id="EVEC_0000167101-mRNA-1">
    <property type="protein sequence ID" value="EVEC_0000167101-mRNA-1"/>
    <property type="gene ID" value="EVEC_0000167101"/>
</dbReference>
<comment type="cofactor">
    <cofactor evidence="2">
        <name>Mg(2+)</name>
        <dbReference type="ChEBI" id="CHEBI:18420"/>
    </cofactor>
</comment>
<dbReference type="Proteomes" id="UP000274131">
    <property type="component" value="Unassembled WGS sequence"/>
</dbReference>
<dbReference type="OrthoDB" id="10256725at2759"/>
<evidence type="ECO:0000256" key="7">
    <source>
        <dbReference type="ARBA" id="ARBA00010941"/>
    </source>
</evidence>
<keyword evidence="12 24" id="KW-0378">Hydrolase</keyword>
<keyword evidence="28" id="KW-1185">Reference proteome</keyword>
<sequence length="339" mass="37282">MATYGIETDAMTLQRYVLLEQMRYPSATGDMTHLLTCLLTAIKAISSASQKAGIAQLYGIAGSTNVQGEEVKKLDVLSNSLMINMLKSSYKTCFMVSEENEELIVVDKAQRGKYIVTFDPLDGSSNIDCLVSVGTIFGIYKKETEGEPTLKDVLRPGRELVAAGYALYGSATMVVICTGREVNGFTLDPSIGEFVLTHQDMKCKPRGTVYSANEGYSAQWSPGLKAYVESLKCPKDGRKPYSQRYVGSMVADIHRTLLNGGIFLYPGTKNNPDGKLRLLYEGFPMAYLLEHADGAASTGTMRVLDIHPTHIHQRAPIILGSKEDVKDALEYIKKYDLTQ</sequence>
<dbReference type="InterPro" id="IPR028343">
    <property type="entry name" value="FBPtase"/>
</dbReference>
<proteinExistence type="inferred from homology"/>
<dbReference type="GO" id="GO:0006002">
    <property type="term" value="P:fructose 6-phosphate metabolic process"/>
    <property type="evidence" value="ECO:0007669"/>
    <property type="project" value="TreeGrafter"/>
</dbReference>
<evidence type="ECO:0000313" key="28">
    <source>
        <dbReference type="Proteomes" id="UP000274131"/>
    </source>
</evidence>
<dbReference type="Gene3D" id="3.40.190.80">
    <property type="match status" value="1"/>
</dbReference>
<evidence type="ECO:0000256" key="12">
    <source>
        <dbReference type="ARBA" id="ARBA00022801"/>
    </source>
</evidence>
<dbReference type="GO" id="GO:0046872">
    <property type="term" value="F:metal ion binding"/>
    <property type="evidence" value="ECO:0007669"/>
    <property type="project" value="UniProtKB-KW"/>
</dbReference>
<evidence type="ECO:0000256" key="20">
    <source>
        <dbReference type="ARBA" id="ARBA00038670"/>
    </source>
</evidence>
<dbReference type="Pfam" id="PF18913">
    <property type="entry name" value="FBPase_C"/>
    <property type="match status" value="1"/>
</dbReference>
<evidence type="ECO:0000256" key="4">
    <source>
        <dbReference type="ARBA" id="ARBA00004216"/>
    </source>
</evidence>
<dbReference type="PANTHER" id="PTHR11556">
    <property type="entry name" value="FRUCTOSE-1,6-BISPHOSPHATASE-RELATED"/>
    <property type="match status" value="1"/>
</dbReference>
<evidence type="ECO:0000256" key="6">
    <source>
        <dbReference type="ARBA" id="ARBA00004742"/>
    </source>
</evidence>
<dbReference type="InterPro" id="IPR020548">
    <property type="entry name" value="Fructose_bisphosphatase_AS"/>
</dbReference>
<protein>
    <recommendedName>
        <fullName evidence="21">Fructose-1,6-bisphosphatase isozyme 2</fullName>
        <ecNumber evidence="8">3.1.3.11</ecNumber>
    </recommendedName>
    <alternativeName>
        <fullName evidence="18">D-fructose-1,6-bisphosphate 1-phosphohydrolase</fullName>
    </alternativeName>
    <alternativeName>
        <fullName evidence="22">D-fructose-1,6-bisphosphate 1-phosphohydrolase 2</fullName>
    </alternativeName>
    <alternativeName>
        <fullName evidence="23">Muscle FBPase</fullName>
    </alternativeName>
</protein>
<dbReference type="EMBL" id="UXUI01007203">
    <property type="protein sequence ID" value="VDD86236.1"/>
    <property type="molecule type" value="Genomic_DNA"/>
</dbReference>
<comment type="pathway">
    <text evidence="6">Carbohydrate biosynthesis; gluconeogenesis.</text>
</comment>
<keyword evidence="14" id="KW-0460">Magnesium</keyword>
<evidence type="ECO:0000256" key="14">
    <source>
        <dbReference type="ARBA" id="ARBA00022842"/>
    </source>
</evidence>
<dbReference type="GO" id="GO:0005829">
    <property type="term" value="C:cytosol"/>
    <property type="evidence" value="ECO:0007669"/>
    <property type="project" value="TreeGrafter"/>
</dbReference>
<comment type="catalytic activity">
    <reaction evidence="1">
        <text>beta-D-fructose 1,6-bisphosphate + H2O = beta-D-fructose 6-phosphate + phosphate</text>
        <dbReference type="Rhea" id="RHEA:11064"/>
        <dbReference type="ChEBI" id="CHEBI:15377"/>
        <dbReference type="ChEBI" id="CHEBI:32966"/>
        <dbReference type="ChEBI" id="CHEBI:43474"/>
        <dbReference type="ChEBI" id="CHEBI:57634"/>
        <dbReference type="EC" id="3.1.3.11"/>
    </reaction>
</comment>
<dbReference type="GO" id="GO:0030388">
    <property type="term" value="P:fructose 1,6-bisphosphate metabolic process"/>
    <property type="evidence" value="ECO:0007669"/>
    <property type="project" value="TreeGrafter"/>
</dbReference>
<dbReference type="InterPro" id="IPR033391">
    <property type="entry name" value="FBPase_N"/>
</dbReference>
<dbReference type="CDD" id="cd00354">
    <property type="entry name" value="FBPase"/>
    <property type="match status" value="1"/>
</dbReference>
<dbReference type="GO" id="GO:0006094">
    <property type="term" value="P:gluconeogenesis"/>
    <property type="evidence" value="ECO:0007669"/>
    <property type="project" value="UniProtKB-UniPathway"/>
</dbReference>
<evidence type="ECO:0000313" key="27">
    <source>
        <dbReference type="EMBL" id="VDD86236.1"/>
    </source>
</evidence>
<evidence type="ECO:0000256" key="8">
    <source>
        <dbReference type="ARBA" id="ARBA00013093"/>
    </source>
</evidence>
<feature type="domain" description="Fructose-1-6-bisphosphatase class I N-terminal" evidence="25">
    <location>
        <begin position="11"/>
        <end position="198"/>
    </location>
</feature>
<evidence type="ECO:0000256" key="17">
    <source>
        <dbReference type="ARBA" id="ARBA00023277"/>
    </source>
</evidence>
<evidence type="ECO:0000256" key="2">
    <source>
        <dbReference type="ARBA" id="ARBA00001946"/>
    </source>
</evidence>
<comment type="function">
    <text evidence="19">Catalyzes the hydrolysis of fructose 1,6-bisphosphate to fructose 6-phosphate in the presence of divalent cations and probably participates in glycogen synthesis from carbohydrate precursors, such as lactate.</text>
</comment>
<evidence type="ECO:0000256" key="15">
    <source>
        <dbReference type="ARBA" id="ARBA00022949"/>
    </source>
</evidence>
<feature type="domain" description="Fructose-1-6-bisphosphatase class 1 C-terminal" evidence="26">
    <location>
        <begin position="205"/>
        <end position="332"/>
    </location>
</feature>
<dbReference type="GO" id="GO:0042132">
    <property type="term" value="F:fructose 1,6-bisphosphate 1-phosphatase activity"/>
    <property type="evidence" value="ECO:0007669"/>
    <property type="project" value="UniProtKB-EC"/>
</dbReference>
<dbReference type="PANTHER" id="PTHR11556:SF1">
    <property type="entry name" value="FRUCTOSE-BISPHOSPHATASE"/>
    <property type="match status" value="1"/>
</dbReference>
<evidence type="ECO:0000256" key="16">
    <source>
        <dbReference type="ARBA" id="ARBA00023242"/>
    </source>
</evidence>
<dbReference type="FunFam" id="3.30.540.10:FF:000005">
    <property type="entry name" value="Fructose-1,6-bisphosphatase isozyme 2"/>
    <property type="match status" value="1"/>
</dbReference>
<evidence type="ECO:0000256" key="18">
    <source>
        <dbReference type="ARBA" id="ARBA00032973"/>
    </source>
</evidence>
<dbReference type="PIRSF" id="PIRSF000904">
    <property type="entry name" value="FBPtase_SBPase"/>
    <property type="match status" value="1"/>
</dbReference>
<evidence type="ECO:0000256" key="10">
    <source>
        <dbReference type="ARBA" id="ARBA00022553"/>
    </source>
</evidence>
<dbReference type="InterPro" id="IPR044015">
    <property type="entry name" value="FBPase_C_dom"/>
</dbReference>
<reference evidence="27 28" key="2">
    <citation type="submission" date="2018-10" db="EMBL/GenBank/DDBJ databases">
        <authorList>
            <consortium name="Pathogen Informatics"/>
        </authorList>
    </citation>
    <scope>NUCLEOTIDE SEQUENCE [LARGE SCALE GENOMIC DNA]</scope>
</reference>
<comment type="subunit">
    <text evidence="20">Homotetramer. Interacts with ALDOA; the interaction blocks inhibition by physiological concentrations of AMP and reduces inhibition by Ca(2+). Interacts with alpha-actinin and F-actin.</text>
</comment>
<keyword evidence="11" id="KW-0479">Metal-binding</keyword>
<dbReference type="PROSITE" id="PS00124">
    <property type="entry name" value="FBPASE"/>
    <property type="match status" value="1"/>
</dbReference>
<evidence type="ECO:0000256" key="13">
    <source>
        <dbReference type="ARBA" id="ARBA00022837"/>
    </source>
</evidence>
<dbReference type="HAMAP" id="MF_01855">
    <property type="entry name" value="FBPase_class1"/>
    <property type="match status" value="1"/>
</dbReference>
<evidence type="ECO:0000256" key="24">
    <source>
        <dbReference type="RuleBase" id="RU000508"/>
    </source>
</evidence>
<reference evidence="29" key="1">
    <citation type="submission" date="2017-02" db="UniProtKB">
        <authorList>
            <consortium name="WormBaseParasite"/>
        </authorList>
    </citation>
    <scope>IDENTIFICATION</scope>
</reference>
<dbReference type="GO" id="GO:0030018">
    <property type="term" value="C:Z disc"/>
    <property type="evidence" value="ECO:0007669"/>
    <property type="project" value="UniProtKB-SubCell"/>
</dbReference>
<dbReference type="GO" id="GO:0070161">
    <property type="term" value="C:anchoring junction"/>
    <property type="evidence" value="ECO:0007669"/>
    <property type="project" value="UniProtKB-SubCell"/>
</dbReference>
<dbReference type="FunFam" id="3.40.190.80:FF:000001">
    <property type="entry name" value="Fructose-1,6-bisphosphatase class 1"/>
    <property type="match status" value="1"/>
</dbReference>
<keyword evidence="9" id="KW-0963">Cytoplasm</keyword>
<evidence type="ECO:0000313" key="29">
    <source>
        <dbReference type="WBParaSite" id="EVEC_0000167101-mRNA-1"/>
    </source>
</evidence>
<evidence type="ECO:0000259" key="25">
    <source>
        <dbReference type="Pfam" id="PF00316"/>
    </source>
</evidence>
<dbReference type="InterPro" id="IPR000146">
    <property type="entry name" value="FBPase_class-1"/>
</dbReference>
<dbReference type="STRING" id="51028.A0A0N4UW24"/>
<comment type="subcellular location">
    <subcellularLocation>
        <location evidence="5">Cell junction</location>
    </subcellularLocation>
    <subcellularLocation>
        <location evidence="4">Cytoplasm</location>
        <location evidence="4">Myofibril</location>
        <location evidence="4">Sarcomere</location>
        <location evidence="4">Z line</location>
    </subcellularLocation>
    <subcellularLocation>
        <location evidence="3">Nucleus</location>
    </subcellularLocation>
</comment>
<evidence type="ECO:0000256" key="1">
    <source>
        <dbReference type="ARBA" id="ARBA00001273"/>
    </source>
</evidence>
<evidence type="ECO:0000256" key="21">
    <source>
        <dbReference type="ARBA" id="ARBA00040321"/>
    </source>
</evidence>
<accession>A0A0N4UW24</accession>
<keyword evidence="13" id="KW-0106">Calcium</keyword>
<dbReference type="PRINTS" id="PR00115">
    <property type="entry name" value="F16BPHPHTASE"/>
</dbReference>
<dbReference type="SUPFAM" id="SSF56655">
    <property type="entry name" value="Carbohydrate phosphatase"/>
    <property type="match status" value="1"/>
</dbReference>
<keyword evidence="16" id="KW-0539">Nucleus</keyword>
<evidence type="ECO:0000259" key="26">
    <source>
        <dbReference type="Pfam" id="PF18913"/>
    </source>
</evidence>
<dbReference type="EC" id="3.1.3.11" evidence="8"/>
<dbReference type="Gene3D" id="3.30.540.10">
    <property type="entry name" value="Fructose-1,6-Bisphosphatase, subunit A, domain 1"/>
    <property type="match status" value="1"/>
</dbReference>
<dbReference type="GO" id="GO:0005634">
    <property type="term" value="C:nucleus"/>
    <property type="evidence" value="ECO:0007669"/>
    <property type="project" value="UniProtKB-SubCell"/>
</dbReference>
<dbReference type="AlphaFoldDB" id="A0A0N4UW24"/>
<evidence type="ECO:0000256" key="19">
    <source>
        <dbReference type="ARBA" id="ARBA00037516"/>
    </source>
</evidence>
<keyword evidence="10" id="KW-0597">Phosphoprotein</keyword>
<name>A0A0N4UW24_ENTVE</name>
<dbReference type="NCBIfam" id="NF006778">
    <property type="entry name" value="PRK09293.1-1"/>
    <property type="match status" value="1"/>
</dbReference>
<dbReference type="GO" id="GO:0005986">
    <property type="term" value="P:sucrose biosynthetic process"/>
    <property type="evidence" value="ECO:0007669"/>
    <property type="project" value="TreeGrafter"/>
</dbReference>
<evidence type="ECO:0000256" key="9">
    <source>
        <dbReference type="ARBA" id="ARBA00022490"/>
    </source>
</evidence>
<dbReference type="GO" id="GO:0006000">
    <property type="term" value="P:fructose metabolic process"/>
    <property type="evidence" value="ECO:0007669"/>
    <property type="project" value="TreeGrafter"/>
</dbReference>
<dbReference type="Pfam" id="PF00316">
    <property type="entry name" value="FBPase"/>
    <property type="match status" value="1"/>
</dbReference>
<dbReference type="PIRSF" id="PIRSF500210">
    <property type="entry name" value="FBPtase"/>
    <property type="match status" value="1"/>
</dbReference>